<dbReference type="GO" id="GO:0050804">
    <property type="term" value="P:modulation of chemical synaptic transmission"/>
    <property type="evidence" value="ECO:0007669"/>
    <property type="project" value="TreeGrafter"/>
</dbReference>
<dbReference type="EMBL" id="KN785430">
    <property type="protein sequence ID" value="KIH43486.1"/>
    <property type="molecule type" value="Genomic_DNA"/>
</dbReference>
<evidence type="ECO:0000313" key="2">
    <source>
        <dbReference type="Proteomes" id="UP000054047"/>
    </source>
</evidence>
<feature type="non-terminal residue" evidence="1">
    <location>
        <position position="1"/>
    </location>
</feature>
<accession>A0A0C2FEM9</accession>
<dbReference type="GO" id="GO:0048512">
    <property type="term" value="P:circadian behavior"/>
    <property type="evidence" value="ECO:0007669"/>
    <property type="project" value="TreeGrafter"/>
</dbReference>
<reference evidence="1 2" key="1">
    <citation type="submission" date="2013-12" db="EMBL/GenBank/DDBJ databases">
        <title>Draft genome of the parsitic nematode Ancylostoma duodenale.</title>
        <authorList>
            <person name="Mitreva M."/>
        </authorList>
    </citation>
    <scope>NUCLEOTIDE SEQUENCE [LARGE SCALE GENOMIC DNA]</scope>
    <source>
        <strain evidence="1 2">Zhejiang</strain>
    </source>
</reference>
<evidence type="ECO:0000313" key="1">
    <source>
        <dbReference type="EMBL" id="KIH43486.1"/>
    </source>
</evidence>
<dbReference type="PANTHER" id="PTHR46306">
    <property type="entry name" value="BTB/POZ DOMAIN-CONTAINING PROTEIN 9"/>
    <property type="match status" value="1"/>
</dbReference>
<dbReference type="OrthoDB" id="9997739at2759"/>
<gene>
    <name evidence="1" type="ORF">ANCDUO_26507</name>
</gene>
<dbReference type="AlphaFoldDB" id="A0A0C2FEM9"/>
<dbReference type="Proteomes" id="UP000054047">
    <property type="component" value="Unassembled WGS sequence"/>
</dbReference>
<protein>
    <submittedName>
        <fullName evidence="1">Uncharacterized protein</fullName>
    </submittedName>
</protein>
<dbReference type="GO" id="GO:0005737">
    <property type="term" value="C:cytoplasm"/>
    <property type="evidence" value="ECO:0007669"/>
    <property type="project" value="TreeGrafter"/>
</dbReference>
<dbReference type="PANTHER" id="PTHR46306:SF1">
    <property type="entry name" value="BTB_POZ DOMAIN-CONTAINING PROTEIN 9"/>
    <property type="match status" value="1"/>
</dbReference>
<keyword evidence="2" id="KW-1185">Reference proteome</keyword>
<feature type="non-terminal residue" evidence="1">
    <location>
        <position position="103"/>
    </location>
</feature>
<name>A0A0C2FEM9_9BILA</name>
<proteinExistence type="predicted"/>
<dbReference type="GO" id="GO:0008344">
    <property type="term" value="P:adult locomotory behavior"/>
    <property type="evidence" value="ECO:0007669"/>
    <property type="project" value="TreeGrafter"/>
</dbReference>
<dbReference type="InterPro" id="IPR052407">
    <property type="entry name" value="BTB_POZ_domain_cont_9"/>
</dbReference>
<sequence length="103" mass="11366">TILDAIEEQGKKRTTDLTHRGFLTPNTNIATAQLGAIVISGEAPNALLSEAGGIPQDGDRSLTRHAIGDDEGIVVQLGRPYIINKIILQLWDRETRMYSYYVE</sequence>
<organism evidence="1 2">
    <name type="scientific">Ancylostoma duodenale</name>
    <dbReference type="NCBI Taxonomy" id="51022"/>
    <lineage>
        <taxon>Eukaryota</taxon>
        <taxon>Metazoa</taxon>
        <taxon>Ecdysozoa</taxon>
        <taxon>Nematoda</taxon>
        <taxon>Chromadorea</taxon>
        <taxon>Rhabditida</taxon>
        <taxon>Rhabditina</taxon>
        <taxon>Rhabditomorpha</taxon>
        <taxon>Strongyloidea</taxon>
        <taxon>Ancylostomatidae</taxon>
        <taxon>Ancylostomatinae</taxon>
        <taxon>Ancylostoma</taxon>
    </lineage>
</organism>